<evidence type="ECO:0000313" key="2">
    <source>
        <dbReference type="Proteomes" id="UP000030759"/>
    </source>
</evidence>
<reference evidence="2" key="1">
    <citation type="journal article" date="2013" name="Nat. Biotechnol.">
        <title>Chinese hamster genome sequenced from sorted chromosomes.</title>
        <authorList>
            <person name="Brinkrolf K."/>
            <person name="Rupp O."/>
            <person name="Laux H."/>
            <person name="Kollin F."/>
            <person name="Ernst W."/>
            <person name="Linke B."/>
            <person name="Kofler R."/>
            <person name="Romand S."/>
            <person name="Hesse F."/>
            <person name="Budach W.E."/>
            <person name="Galosy S."/>
            <person name="Muller D."/>
            <person name="Noll T."/>
            <person name="Wienberg J."/>
            <person name="Jostock T."/>
            <person name="Leonard M."/>
            <person name="Grillari J."/>
            <person name="Tauch A."/>
            <person name="Goesmann A."/>
            <person name="Helk B."/>
            <person name="Mott J.E."/>
            <person name="Puhler A."/>
            <person name="Borth N."/>
        </authorList>
    </citation>
    <scope>NUCLEOTIDE SEQUENCE [LARGE SCALE GENOMIC DNA]</scope>
    <source>
        <strain evidence="2">17A/GY</strain>
    </source>
</reference>
<evidence type="ECO:0000313" key="1">
    <source>
        <dbReference type="EMBL" id="ERE47197.1"/>
    </source>
</evidence>
<dbReference type="PANTHER" id="PTHR21174">
    <property type="match status" value="1"/>
</dbReference>
<dbReference type="EMBL" id="KE691155">
    <property type="protein sequence ID" value="ERE47197.1"/>
    <property type="molecule type" value="Genomic_DNA"/>
</dbReference>
<dbReference type="AlphaFoldDB" id="A0A061HTM0"/>
<name>A0A061HTM0_CRIGR</name>
<organism evidence="1 2">
    <name type="scientific">Cricetulus griseus</name>
    <name type="common">Chinese hamster</name>
    <name type="synonym">Cricetulus barabensis griseus</name>
    <dbReference type="NCBI Taxonomy" id="10029"/>
    <lineage>
        <taxon>Eukaryota</taxon>
        <taxon>Metazoa</taxon>
        <taxon>Chordata</taxon>
        <taxon>Craniata</taxon>
        <taxon>Vertebrata</taxon>
        <taxon>Euteleostomi</taxon>
        <taxon>Mammalia</taxon>
        <taxon>Eutheria</taxon>
        <taxon>Euarchontoglires</taxon>
        <taxon>Glires</taxon>
        <taxon>Rodentia</taxon>
        <taxon>Myomorpha</taxon>
        <taxon>Muroidea</taxon>
        <taxon>Cricetidae</taxon>
        <taxon>Cricetinae</taxon>
        <taxon>Cricetulus</taxon>
    </lineage>
</organism>
<dbReference type="Proteomes" id="UP000030759">
    <property type="component" value="Unassembled WGS sequence"/>
</dbReference>
<protein>
    <recommendedName>
        <fullName evidence="3">Metal-dependent HD superfamily phosphohydrolase</fullName>
    </recommendedName>
</protein>
<accession>A0A061HTM0</accession>
<gene>
    <name evidence="1" type="ORF">H671_21668</name>
</gene>
<dbReference type="InterPro" id="IPR009218">
    <property type="entry name" value="HD_phosphohydro"/>
</dbReference>
<proteinExistence type="predicted"/>
<evidence type="ECO:0008006" key="3">
    <source>
        <dbReference type="Google" id="ProtNLM"/>
    </source>
</evidence>
<dbReference type="PANTHER" id="PTHR21174:SF0">
    <property type="entry name" value="HD PHOSPHOHYDROLASE FAMILY PROTEIN-RELATED"/>
    <property type="match status" value="1"/>
</dbReference>
<sequence length="216" mass="25046">MRKPMGMDFQDTYEALLESTRLPESVVFDVLYRYFERIRVYHSECHLRRIVQYVSDHKLTLTQAQAIAILFHDAVYIPFAPEGHNEELSALLLRVMLAREDVAETVRIVAEQIVRDTATHIPTIPESALVLDLDLLGLADSYETLQADSKMVYEELAPVIGTWEQYTEKRAAFFKHLLGRPKILHSRELEHMEGKLRENLTRSIDEFIQTDNTNND</sequence>
<dbReference type="SUPFAM" id="SSF109604">
    <property type="entry name" value="HD-domain/PDEase-like"/>
    <property type="match status" value="1"/>
</dbReference>